<gene>
    <name evidence="1" type="ORF">RHO25_005341</name>
</gene>
<evidence type="ECO:0000313" key="2">
    <source>
        <dbReference type="Proteomes" id="UP001302367"/>
    </source>
</evidence>
<reference evidence="1 2" key="1">
    <citation type="submission" date="2023-09" db="EMBL/GenBank/DDBJ databases">
        <title>Complete-Gapless Cercospora beticola genome.</title>
        <authorList>
            <person name="Wyatt N.A."/>
            <person name="Spanner R.E."/>
            <person name="Bolton M.D."/>
        </authorList>
    </citation>
    <scope>NUCLEOTIDE SEQUENCE [LARGE SCALE GENOMIC DNA]</scope>
    <source>
        <strain evidence="1">Cb09-40</strain>
    </source>
</reference>
<organism evidence="1 2">
    <name type="scientific">Cercospora beticola</name>
    <name type="common">Sugarbeet leaf spot fungus</name>
    <dbReference type="NCBI Taxonomy" id="122368"/>
    <lineage>
        <taxon>Eukaryota</taxon>
        <taxon>Fungi</taxon>
        <taxon>Dikarya</taxon>
        <taxon>Ascomycota</taxon>
        <taxon>Pezizomycotina</taxon>
        <taxon>Dothideomycetes</taxon>
        <taxon>Dothideomycetidae</taxon>
        <taxon>Mycosphaerellales</taxon>
        <taxon>Mycosphaerellaceae</taxon>
        <taxon>Cercospora</taxon>
    </lineage>
</organism>
<dbReference type="EMBL" id="CP134186">
    <property type="protein sequence ID" value="WPB00721.1"/>
    <property type="molecule type" value="Genomic_DNA"/>
</dbReference>
<protein>
    <submittedName>
        <fullName evidence="1">Uncharacterized protein</fullName>
    </submittedName>
</protein>
<proteinExistence type="predicted"/>
<accession>A0ABZ0NMF1</accession>
<name>A0ABZ0NMF1_CERBT</name>
<dbReference type="Proteomes" id="UP001302367">
    <property type="component" value="Chromosome 3"/>
</dbReference>
<sequence>MSNSISAQHFIRATISVEPSNLVLGEAASLTVTATLRHSSPVTIFIWGTIFDTNLAYTQGFRCTDLTSNATIGVCRAKKKRAPFSSELEGSDDVYFQTLEPGETTVFTGSFDLAEREHHGEHVLTRGHRYRLEPKVGHVVTLWWHGRKEDVMSPAGQRAPLKEPDGLPIVLAGDVRAEFLIIGETNPA</sequence>
<keyword evidence="2" id="KW-1185">Reference proteome</keyword>
<dbReference type="GeneID" id="90644135"/>
<evidence type="ECO:0000313" key="1">
    <source>
        <dbReference type="EMBL" id="WPB00721.1"/>
    </source>
</evidence>
<dbReference type="RefSeq" id="XP_065458705.1">
    <property type="nucleotide sequence ID" value="XM_065602633.1"/>
</dbReference>